<protein>
    <submittedName>
        <fullName evidence="1">Uncharacterized protein</fullName>
    </submittedName>
</protein>
<evidence type="ECO:0000313" key="1">
    <source>
        <dbReference type="EMBL" id="GJE88069.1"/>
    </source>
</evidence>
<sequence length="93" mass="10124">MPSGLKLTVKNASTPSDLCQFRTMRLGPPSLPTRDLPGQLLIVRALMSMGPDIMRSSASTLCDLPVFRPCNILTRRARVVSFISTILGTSCVF</sequence>
<name>A0A9P3G5W0_9APHY</name>
<dbReference type="Proteomes" id="UP000703269">
    <property type="component" value="Unassembled WGS sequence"/>
</dbReference>
<keyword evidence="2" id="KW-1185">Reference proteome</keyword>
<proteinExistence type="predicted"/>
<gene>
    <name evidence="1" type="ORF">PsYK624_041520</name>
</gene>
<dbReference type="EMBL" id="BPQB01000008">
    <property type="protein sequence ID" value="GJE88069.1"/>
    <property type="molecule type" value="Genomic_DNA"/>
</dbReference>
<accession>A0A9P3G5W0</accession>
<dbReference type="AlphaFoldDB" id="A0A9P3G5W0"/>
<reference evidence="1 2" key="1">
    <citation type="submission" date="2021-08" db="EMBL/GenBank/DDBJ databases">
        <title>Draft Genome Sequence of Phanerochaete sordida strain YK-624.</title>
        <authorList>
            <person name="Mori T."/>
            <person name="Dohra H."/>
            <person name="Suzuki T."/>
            <person name="Kawagishi H."/>
            <person name="Hirai H."/>
        </authorList>
    </citation>
    <scope>NUCLEOTIDE SEQUENCE [LARGE SCALE GENOMIC DNA]</scope>
    <source>
        <strain evidence="1 2">YK-624</strain>
    </source>
</reference>
<evidence type="ECO:0000313" key="2">
    <source>
        <dbReference type="Proteomes" id="UP000703269"/>
    </source>
</evidence>
<organism evidence="1 2">
    <name type="scientific">Phanerochaete sordida</name>
    <dbReference type="NCBI Taxonomy" id="48140"/>
    <lineage>
        <taxon>Eukaryota</taxon>
        <taxon>Fungi</taxon>
        <taxon>Dikarya</taxon>
        <taxon>Basidiomycota</taxon>
        <taxon>Agaricomycotina</taxon>
        <taxon>Agaricomycetes</taxon>
        <taxon>Polyporales</taxon>
        <taxon>Phanerochaetaceae</taxon>
        <taxon>Phanerochaete</taxon>
    </lineage>
</organism>
<comment type="caution">
    <text evidence="1">The sequence shown here is derived from an EMBL/GenBank/DDBJ whole genome shotgun (WGS) entry which is preliminary data.</text>
</comment>